<dbReference type="AlphaFoldDB" id="A0A4U6D002"/>
<evidence type="ECO:0000313" key="2">
    <source>
        <dbReference type="EMBL" id="TKT89525.1"/>
    </source>
</evidence>
<dbReference type="OrthoDB" id="6057861at2"/>
<proteinExistence type="predicted"/>
<gene>
    <name evidence="2" type="ORF">FDK13_23630</name>
</gene>
<dbReference type="EMBL" id="SZVO01000012">
    <property type="protein sequence ID" value="TKT89525.1"/>
    <property type="molecule type" value="Genomic_DNA"/>
</dbReference>
<evidence type="ECO:0000256" key="1">
    <source>
        <dbReference type="SAM" id="SignalP"/>
    </source>
</evidence>
<protein>
    <recommendedName>
        <fullName evidence="4">DUF4252 domain-containing protein</fullName>
    </recommendedName>
</protein>
<evidence type="ECO:0008006" key="4">
    <source>
        <dbReference type="Google" id="ProtNLM"/>
    </source>
</evidence>
<evidence type="ECO:0000313" key="3">
    <source>
        <dbReference type="Proteomes" id="UP000304900"/>
    </source>
</evidence>
<sequence length="200" mass="22560">MKGACLITLLLLTWQSKAQTKKAAVNYLGIQDALSLQKNTYQLAWSSHPESSFFKQEYLAAGDDFPNYNKMLSIDFAVTESNIDQLVAAKMRELEQLKRPDLDVKFEILVNSVSGEKILDCLITQTAPNDKNSLAERDIFRFKTIKAKSGQRGIILLAASTRKYGKEIKPFLAKLKTEKQILIAEVAKFPMPEPNISKQF</sequence>
<feature type="signal peptide" evidence="1">
    <location>
        <begin position="1"/>
        <end position="18"/>
    </location>
</feature>
<accession>A0A4U6D002</accession>
<comment type="caution">
    <text evidence="2">The sequence shown here is derived from an EMBL/GenBank/DDBJ whole genome shotgun (WGS) entry which is preliminary data.</text>
</comment>
<keyword evidence="3" id="KW-1185">Reference proteome</keyword>
<feature type="chain" id="PRO_5020586156" description="DUF4252 domain-containing protein" evidence="1">
    <location>
        <begin position="19"/>
        <end position="200"/>
    </location>
</feature>
<keyword evidence="1" id="KW-0732">Signal</keyword>
<reference evidence="2 3" key="1">
    <citation type="submission" date="2019-05" db="EMBL/GenBank/DDBJ databases">
        <title>Dyadobacter AR-3-8 sp. nov., isolated from arctic soil.</title>
        <authorList>
            <person name="Chaudhary D.K."/>
        </authorList>
    </citation>
    <scope>NUCLEOTIDE SEQUENCE [LARGE SCALE GENOMIC DNA]</scope>
    <source>
        <strain evidence="2 3">AR-3-8</strain>
    </source>
</reference>
<dbReference type="Proteomes" id="UP000304900">
    <property type="component" value="Unassembled WGS sequence"/>
</dbReference>
<organism evidence="2 3">
    <name type="scientific">Dyadobacter frigoris</name>
    <dbReference type="NCBI Taxonomy" id="2576211"/>
    <lineage>
        <taxon>Bacteria</taxon>
        <taxon>Pseudomonadati</taxon>
        <taxon>Bacteroidota</taxon>
        <taxon>Cytophagia</taxon>
        <taxon>Cytophagales</taxon>
        <taxon>Spirosomataceae</taxon>
        <taxon>Dyadobacter</taxon>
    </lineage>
</organism>
<name>A0A4U6D002_9BACT</name>